<dbReference type="CDD" id="cd12156">
    <property type="entry name" value="HPPR"/>
    <property type="match status" value="1"/>
</dbReference>
<dbReference type="InterPro" id="IPR036291">
    <property type="entry name" value="NAD(P)-bd_dom_sf"/>
</dbReference>
<dbReference type="AlphaFoldDB" id="A0A6B0TYZ9"/>
<evidence type="ECO:0000256" key="2">
    <source>
        <dbReference type="ARBA" id="ARBA00023002"/>
    </source>
</evidence>
<dbReference type="GO" id="GO:0051287">
    <property type="term" value="F:NAD binding"/>
    <property type="evidence" value="ECO:0007669"/>
    <property type="project" value="InterPro"/>
</dbReference>
<keyword evidence="8" id="KW-1185">Reference proteome</keyword>
<dbReference type="PANTHER" id="PTHR10996:SF178">
    <property type="entry name" value="2-HYDROXYACID DEHYDROGENASE YGL185C-RELATED"/>
    <property type="match status" value="1"/>
</dbReference>
<evidence type="ECO:0000313" key="8">
    <source>
        <dbReference type="Proteomes" id="UP000436016"/>
    </source>
</evidence>
<feature type="domain" description="D-isomer specific 2-hydroxyacid dehydrogenase catalytic" evidence="5">
    <location>
        <begin position="23"/>
        <end position="299"/>
    </location>
</feature>
<protein>
    <submittedName>
        <fullName evidence="7">2-hydroxyacid dehydrogenase</fullName>
    </submittedName>
</protein>
<evidence type="ECO:0000313" key="7">
    <source>
        <dbReference type="EMBL" id="MXU66638.1"/>
    </source>
</evidence>
<dbReference type="PANTHER" id="PTHR10996">
    <property type="entry name" value="2-HYDROXYACID DEHYDROGENASE-RELATED"/>
    <property type="match status" value="1"/>
</dbReference>
<dbReference type="FunFam" id="3.40.50.720:FF:000213">
    <property type="entry name" value="Putative 2-hydroxyacid dehydrogenase"/>
    <property type="match status" value="1"/>
</dbReference>
<comment type="caution">
    <text evidence="7">The sequence shown here is derived from an EMBL/GenBank/DDBJ whole genome shotgun (WGS) entry which is preliminary data.</text>
</comment>
<evidence type="ECO:0000256" key="4">
    <source>
        <dbReference type="RuleBase" id="RU003719"/>
    </source>
</evidence>
<dbReference type="GO" id="GO:0030267">
    <property type="term" value="F:glyoxylate reductase (NADPH) activity"/>
    <property type="evidence" value="ECO:0007669"/>
    <property type="project" value="TreeGrafter"/>
</dbReference>
<dbReference type="GO" id="GO:0016618">
    <property type="term" value="F:hydroxypyruvate reductase [NAD(P)H] activity"/>
    <property type="evidence" value="ECO:0007669"/>
    <property type="project" value="TreeGrafter"/>
</dbReference>
<proteinExistence type="inferred from homology"/>
<dbReference type="GO" id="GO:0005829">
    <property type="term" value="C:cytosol"/>
    <property type="evidence" value="ECO:0007669"/>
    <property type="project" value="TreeGrafter"/>
</dbReference>
<sequence length="305" mass="31958">MLDRMNALYTVHRIAPQDSLPADLEGVADRIVAVATNGHDGVPDAVMDALPNLKIIACYGVGYDAIDAARAAARGIIVTHTPDVLNKEVANTAIMLMLAVSRRLVTLDAYVRSGAWAREGAAPLTRTIEGATVGILGMGRIGETIAKKLEAGFGASIEYCARTPKEHLGWTYHATPKDLAAAVDILVVITPGGPDTRHLVDRTVMDALGPEGMLVNVARGSVVDEEAMIAALTDGRLGSAGLDVFEAEPVVPPELCGLSNVVLTPHVGSATVETRQAMGDLVLDNLEAFAKTGRAVTPVPECKAL</sequence>
<dbReference type="Pfam" id="PF02826">
    <property type="entry name" value="2-Hacid_dh_C"/>
    <property type="match status" value="1"/>
</dbReference>
<dbReference type="InterPro" id="IPR050223">
    <property type="entry name" value="D-isomer_2-hydroxyacid_DH"/>
</dbReference>
<accession>A0A6B0TYZ9</accession>
<feature type="domain" description="D-isomer specific 2-hydroxyacid dehydrogenase NAD-binding" evidence="6">
    <location>
        <begin position="94"/>
        <end position="268"/>
    </location>
</feature>
<name>A0A6B0TYZ9_9RHOB</name>
<evidence type="ECO:0000256" key="3">
    <source>
        <dbReference type="ARBA" id="ARBA00023027"/>
    </source>
</evidence>
<dbReference type="InterPro" id="IPR006140">
    <property type="entry name" value="D-isomer_DH_NAD-bd"/>
</dbReference>
<dbReference type="InterPro" id="IPR006139">
    <property type="entry name" value="D-isomer_2_OHA_DH_cat_dom"/>
</dbReference>
<dbReference type="SUPFAM" id="SSF52283">
    <property type="entry name" value="Formate/glycerate dehydrogenase catalytic domain-like"/>
    <property type="match status" value="1"/>
</dbReference>
<reference evidence="7 8" key="1">
    <citation type="submission" date="2019-12" db="EMBL/GenBank/DDBJ databases">
        <title>Strain KN286 was isolated from seawater, which was collected from Caroline Seamount in the tropical western Pacific.</title>
        <authorList>
            <person name="Wang Q."/>
        </authorList>
    </citation>
    <scope>NUCLEOTIDE SEQUENCE [LARGE SCALE GENOMIC DNA]</scope>
    <source>
        <strain evidence="7 8">KN286</strain>
    </source>
</reference>
<evidence type="ECO:0000259" key="5">
    <source>
        <dbReference type="Pfam" id="PF00389"/>
    </source>
</evidence>
<dbReference type="Pfam" id="PF00389">
    <property type="entry name" value="2-Hacid_dh"/>
    <property type="match status" value="1"/>
</dbReference>
<keyword evidence="1" id="KW-0521">NADP</keyword>
<gene>
    <name evidence="7" type="ORF">GSH16_14410</name>
</gene>
<dbReference type="Proteomes" id="UP000436016">
    <property type="component" value="Unassembled WGS sequence"/>
</dbReference>
<dbReference type="SUPFAM" id="SSF51735">
    <property type="entry name" value="NAD(P)-binding Rossmann-fold domains"/>
    <property type="match status" value="1"/>
</dbReference>
<dbReference type="EMBL" id="WUWG01000007">
    <property type="protein sequence ID" value="MXU66638.1"/>
    <property type="molecule type" value="Genomic_DNA"/>
</dbReference>
<keyword evidence="3" id="KW-0520">NAD</keyword>
<organism evidence="7 8">
    <name type="scientific">Oceanomicrobium pacificus</name>
    <dbReference type="NCBI Taxonomy" id="2692916"/>
    <lineage>
        <taxon>Bacteria</taxon>
        <taxon>Pseudomonadati</taxon>
        <taxon>Pseudomonadota</taxon>
        <taxon>Alphaproteobacteria</taxon>
        <taxon>Rhodobacterales</taxon>
        <taxon>Paracoccaceae</taxon>
        <taxon>Oceanomicrobium</taxon>
    </lineage>
</organism>
<comment type="similarity">
    <text evidence="4">Belongs to the D-isomer specific 2-hydroxyacid dehydrogenase family.</text>
</comment>
<evidence type="ECO:0000256" key="1">
    <source>
        <dbReference type="ARBA" id="ARBA00022857"/>
    </source>
</evidence>
<keyword evidence="2 4" id="KW-0560">Oxidoreductase</keyword>
<evidence type="ECO:0000259" key="6">
    <source>
        <dbReference type="Pfam" id="PF02826"/>
    </source>
</evidence>
<dbReference type="Gene3D" id="3.40.50.720">
    <property type="entry name" value="NAD(P)-binding Rossmann-like Domain"/>
    <property type="match status" value="2"/>
</dbReference>